<evidence type="ECO:0000313" key="2">
    <source>
        <dbReference type="EMBL" id="TGZ80624.1"/>
    </source>
</evidence>
<accession>A0A4S2MVR6</accession>
<gene>
    <name evidence="2" type="ORF">EX30DRAFT_378428</name>
</gene>
<name>A0A4S2MVR6_9PEZI</name>
<evidence type="ECO:0000313" key="3">
    <source>
        <dbReference type="Proteomes" id="UP000298138"/>
    </source>
</evidence>
<feature type="chain" id="PRO_5020493153" description="Secreted protein" evidence="1">
    <location>
        <begin position="25"/>
        <end position="114"/>
    </location>
</feature>
<evidence type="ECO:0008006" key="4">
    <source>
        <dbReference type="Google" id="ProtNLM"/>
    </source>
</evidence>
<keyword evidence="1" id="KW-0732">Signal</keyword>
<protein>
    <recommendedName>
        <fullName evidence="4">Secreted protein</fullName>
    </recommendedName>
</protein>
<dbReference type="AlphaFoldDB" id="A0A4S2MVR6"/>
<feature type="signal peptide" evidence="1">
    <location>
        <begin position="1"/>
        <end position="24"/>
    </location>
</feature>
<dbReference type="Proteomes" id="UP000298138">
    <property type="component" value="Unassembled WGS sequence"/>
</dbReference>
<proteinExistence type="predicted"/>
<keyword evidence="3" id="KW-1185">Reference proteome</keyword>
<organism evidence="2 3">
    <name type="scientific">Ascodesmis nigricans</name>
    <dbReference type="NCBI Taxonomy" id="341454"/>
    <lineage>
        <taxon>Eukaryota</taxon>
        <taxon>Fungi</taxon>
        <taxon>Dikarya</taxon>
        <taxon>Ascomycota</taxon>
        <taxon>Pezizomycotina</taxon>
        <taxon>Pezizomycetes</taxon>
        <taxon>Pezizales</taxon>
        <taxon>Ascodesmidaceae</taxon>
        <taxon>Ascodesmis</taxon>
    </lineage>
</organism>
<dbReference type="InParanoid" id="A0A4S2MVR6"/>
<sequence>MVFSAPLRTLGLMHWVSMAIGVTSVTIEATQTILHPIASRRLDSPLQRVHHFSRHSTTTQTPDFQCSLRRREQSLLLHISKTVISRYLPPQTLTVVRCISSALKITPLSRCSRM</sequence>
<evidence type="ECO:0000256" key="1">
    <source>
        <dbReference type="SAM" id="SignalP"/>
    </source>
</evidence>
<reference evidence="2 3" key="1">
    <citation type="submission" date="2019-04" db="EMBL/GenBank/DDBJ databases">
        <title>Comparative genomics and transcriptomics to analyze fruiting body development in filamentous ascomycetes.</title>
        <authorList>
            <consortium name="DOE Joint Genome Institute"/>
            <person name="Lutkenhaus R."/>
            <person name="Traeger S."/>
            <person name="Breuer J."/>
            <person name="Kuo A."/>
            <person name="Lipzen A."/>
            <person name="Pangilinan J."/>
            <person name="Dilworth D."/>
            <person name="Sandor L."/>
            <person name="Poggeler S."/>
            <person name="Barry K."/>
            <person name="Grigoriev I.V."/>
            <person name="Nowrousian M."/>
        </authorList>
    </citation>
    <scope>NUCLEOTIDE SEQUENCE [LARGE SCALE GENOMIC DNA]</scope>
    <source>
        <strain evidence="2 3">CBS 389.68</strain>
    </source>
</reference>
<dbReference type="EMBL" id="ML220123">
    <property type="protein sequence ID" value="TGZ80624.1"/>
    <property type="molecule type" value="Genomic_DNA"/>
</dbReference>